<feature type="domain" description="BTB" evidence="1">
    <location>
        <begin position="23"/>
        <end position="120"/>
    </location>
</feature>
<evidence type="ECO:0000259" key="1">
    <source>
        <dbReference type="Pfam" id="PF00651"/>
    </source>
</evidence>
<organism evidence="2 3">
    <name type="scientific">Piloderma croceum (strain F 1598)</name>
    <dbReference type="NCBI Taxonomy" id="765440"/>
    <lineage>
        <taxon>Eukaryota</taxon>
        <taxon>Fungi</taxon>
        <taxon>Dikarya</taxon>
        <taxon>Basidiomycota</taxon>
        <taxon>Agaricomycotina</taxon>
        <taxon>Agaricomycetes</taxon>
        <taxon>Agaricomycetidae</taxon>
        <taxon>Atheliales</taxon>
        <taxon>Atheliaceae</taxon>
        <taxon>Piloderma</taxon>
    </lineage>
</organism>
<dbReference type="Proteomes" id="UP000054166">
    <property type="component" value="Unassembled WGS sequence"/>
</dbReference>
<dbReference type="EMBL" id="KN832977">
    <property type="protein sequence ID" value="KIM88432.1"/>
    <property type="molecule type" value="Genomic_DNA"/>
</dbReference>
<dbReference type="OrthoDB" id="2367075at2759"/>
<evidence type="ECO:0000313" key="2">
    <source>
        <dbReference type="EMBL" id="KIM88432.1"/>
    </source>
</evidence>
<dbReference type="STRING" id="765440.A0A0C3CFA6"/>
<dbReference type="SUPFAM" id="SSF54695">
    <property type="entry name" value="POZ domain"/>
    <property type="match status" value="1"/>
</dbReference>
<protein>
    <recommendedName>
        <fullName evidence="1">BTB domain-containing protein</fullName>
    </recommendedName>
</protein>
<dbReference type="InterPro" id="IPR000210">
    <property type="entry name" value="BTB/POZ_dom"/>
</dbReference>
<dbReference type="Gene3D" id="3.30.710.10">
    <property type="entry name" value="Potassium Channel Kv1.1, Chain A"/>
    <property type="match status" value="1"/>
</dbReference>
<sequence length="214" mass="25116">MKKKARTPAAPKHHPKYYFDTGDIIFLVEKCLFCVHRHFFIRESVVFHDMLSIPSGSDTTIEGLSDENPIVLQDVKKVHFEWMLWMFYNESYTDHTASAETWEAIMCLADKWQFERMSDVAYKAYIALPDVPPVDKIVLGQRYDVPRKYLLEPYLQICQRVKSLSVEEGHALGLETLALIAQTREELKQRSYNINQKEIVKNNLIDLKPSYYHR</sequence>
<reference evidence="3" key="2">
    <citation type="submission" date="2015-01" db="EMBL/GenBank/DDBJ databases">
        <title>Evolutionary Origins and Diversification of the Mycorrhizal Mutualists.</title>
        <authorList>
            <consortium name="DOE Joint Genome Institute"/>
            <consortium name="Mycorrhizal Genomics Consortium"/>
            <person name="Kohler A."/>
            <person name="Kuo A."/>
            <person name="Nagy L.G."/>
            <person name="Floudas D."/>
            <person name="Copeland A."/>
            <person name="Barry K.W."/>
            <person name="Cichocki N."/>
            <person name="Veneault-Fourrey C."/>
            <person name="LaButti K."/>
            <person name="Lindquist E.A."/>
            <person name="Lipzen A."/>
            <person name="Lundell T."/>
            <person name="Morin E."/>
            <person name="Murat C."/>
            <person name="Riley R."/>
            <person name="Ohm R."/>
            <person name="Sun H."/>
            <person name="Tunlid A."/>
            <person name="Henrissat B."/>
            <person name="Grigoriev I.V."/>
            <person name="Hibbett D.S."/>
            <person name="Martin F."/>
        </authorList>
    </citation>
    <scope>NUCLEOTIDE SEQUENCE [LARGE SCALE GENOMIC DNA]</scope>
    <source>
        <strain evidence="3">F 1598</strain>
    </source>
</reference>
<evidence type="ECO:0000313" key="3">
    <source>
        <dbReference type="Proteomes" id="UP000054166"/>
    </source>
</evidence>
<gene>
    <name evidence="2" type="ORF">PILCRDRAFT_814323</name>
</gene>
<dbReference type="InterPro" id="IPR011333">
    <property type="entry name" value="SKP1/BTB/POZ_sf"/>
</dbReference>
<name>A0A0C3CFA6_PILCF</name>
<dbReference type="AlphaFoldDB" id="A0A0C3CFA6"/>
<dbReference type="Pfam" id="PF00651">
    <property type="entry name" value="BTB"/>
    <property type="match status" value="1"/>
</dbReference>
<dbReference type="HOGENOM" id="CLU_047592_7_1_1"/>
<reference evidence="2 3" key="1">
    <citation type="submission" date="2014-04" db="EMBL/GenBank/DDBJ databases">
        <authorList>
            <consortium name="DOE Joint Genome Institute"/>
            <person name="Kuo A."/>
            <person name="Tarkka M."/>
            <person name="Buscot F."/>
            <person name="Kohler A."/>
            <person name="Nagy L.G."/>
            <person name="Floudas D."/>
            <person name="Copeland A."/>
            <person name="Barry K.W."/>
            <person name="Cichocki N."/>
            <person name="Veneault-Fourrey C."/>
            <person name="LaButti K."/>
            <person name="Lindquist E.A."/>
            <person name="Lipzen A."/>
            <person name="Lundell T."/>
            <person name="Morin E."/>
            <person name="Murat C."/>
            <person name="Sun H."/>
            <person name="Tunlid A."/>
            <person name="Henrissat B."/>
            <person name="Grigoriev I.V."/>
            <person name="Hibbett D.S."/>
            <person name="Martin F."/>
            <person name="Nordberg H.P."/>
            <person name="Cantor M.N."/>
            <person name="Hua S.X."/>
        </authorList>
    </citation>
    <scope>NUCLEOTIDE SEQUENCE [LARGE SCALE GENOMIC DNA]</scope>
    <source>
        <strain evidence="2 3">F 1598</strain>
    </source>
</reference>
<accession>A0A0C3CFA6</accession>
<dbReference type="InParanoid" id="A0A0C3CFA6"/>
<dbReference type="CDD" id="cd18186">
    <property type="entry name" value="BTB_POZ_ZBTB_KLHL-like"/>
    <property type="match status" value="1"/>
</dbReference>
<keyword evidence="3" id="KW-1185">Reference proteome</keyword>
<proteinExistence type="predicted"/>